<dbReference type="Gene3D" id="3.50.50.60">
    <property type="entry name" value="FAD/NAD(P)-binding domain"/>
    <property type="match status" value="1"/>
</dbReference>
<dbReference type="PANTHER" id="PTHR42923">
    <property type="entry name" value="PROTOPORPHYRINOGEN OXIDASE"/>
    <property type="match status" value="1"/>
</dbReference>
<dbReference type="InterPro" id="IPR036188">
    <property type="entry name" value="FAD/NAD-bd_sf"/>
</dbReference>
<dbReference type="PANTHER" id="PTHR42923:SF39">
    <property type="entry name" value="AMINO OXIDASE"/>
    <property type="match status" value="1"/>
</dbReference>
<feature type="chain" id="PRO_5016100661" evidence="1">
    <location>
        <begin position="31"/>
        <end position="538"/>
    </location>
</feature>
<protein>
    <submittedName>
        <fullName evidence="2">Protoporphyrinogen oxidase</fullName>
    </submittedName>
</protein>
<dbReference type="AlphaFoldDB" id="A0A2X2KSU6"/>
<dbReference type="PROSITE" id="PS51257">
    <property type="entry name" value="PROKAR_LIPOPROTEIN"/>
    <property type="match status" value="1"/>
</dbReference>
<reference evidence="2 3" key="1">
    <citation type="submission" date="2018-06" db="EMBL/GenBank/DDBJ databases">
        <authorList>
            <consortium name="Pathogen Informatics"/>
            <person name="Doyle S."/>
        </authorList>
    </citation>
    <scope>NUCLEOTIDE SEQUENCE [LARGE SCALE GENOMIC DNA]</scope>
    <source>
        <strain evidence="2 3">NCTC11343</strain>
    </source>
</reference>
<name>A0A2X2KSU6_SPHMU</name>
<dbReference type="InterPro" id="IPR050464">
    <property type="entry name" value="Zeta_carotene_desat/Oxidored"/>
</dbReference>
<feature type="signal peptide" evidence="1">
    <location>
        <begin position="1"/>
        <end position="30"/>
    </location>
</feature>
<sequence>MRNGVKSNQSRRGFLKATVLLALGAQFLQACRTKMNHIFLQLTGTNHILGHRLRFPDFPASTEVMEVPILIVGGGIAGLSAAYRLQQKGYSDFILLDLEDEVGGNARNGQNAHSAYPLGAHYLPIPNASNRELLQFLEESGIIKEWTSTGKPIFDEEQLSFAPHERLFIHNVWQEGIVPSYGISDAESTELARFFRQMQDFKKLKGVDGKYVFDIPMRNASQTYDRTVLDGQDMLSWLKSQGYHTEALLEYVNYCCRDDYGTGIKCTSAFAGIHYFASRKHDWDDYQDLVLTWQEGNGRLASHLKKYVKGKVLNKNMAFRIDFKAEKVEVSVYDVAKAITKVIKADRIINCCPQFVNQYLLPNRTSITREFHYAPWIVATIVLRRFPFADGVPLSWENIIYKGHGLGYVYDQHQSLKQFNSPFVISYYHSLGDGDLKQNRKQLFAWTDQQWKSFILTDLEKAHYGIEKEIISMEIFRHGHGMISPVKGFLTSQARTELAKSIGGKVYFAHSDLSGISIFEEAFYQGLDAVDQLIADFS</sequence>
<dbReference type="GO" id="GO:0016491">
    <property type="term" value="F:oxidoreductase activity"/>
    <property type="evidence" value="ECO:0007669"/>
    <property type="project" value="TreeGrafter"/>
</dbReference>
<keyword evidence="1" id="KW-0732">Signal</keyword>
<gene>
    <name evidence="2" type="ORF">NCTC11343_01727</name>
</gene>
<proteinExistence type="predicted"/>
<dbReference type="Pfam" id="PF13450">
    <property type="entry name" value="NAD_binding_8"/>
    <property type="match status" value="1"/>
</dbReference>
<evidence type="ECO:0000313" key="2">
    <source>
        <dbReference type="EMBL" id="SPZ85169.1"/>
    </source>
</evidence>
<evidence type="ECO:0000256" key="1">
    <source>
        <dbReference type="SAM" id="SignalP"/>
    </source>
</evidence>
<accession>A0A2X2KSU6</accession>
<organism evidence="2 3">
    <name type="scientific">Sphingobacterium multivorum</name>
    <dbReference type="NCBI Taxonomy" id="28454"/>
    <lineage>
        <taxon>Bacteria</taxon>
        <taxon>Pseudomonadati</taxon>
        <taxon>Bacteroidota</taxon>
        <taxon>Sphingobacteriia</taxon>
        <taxon>Sphingobacteriales</taxon>
        <taxon>Sphingobacteriaceae</taxon>
        <taxon>Sphingobacterium</taxon>
    </lineage>
</organism>
<dbReference type="SUPFAM" id="SSF51905">
    <property type="entry name" value="FAD/NAD(P)-binding domain"/>
    <property type="match status" value="1"/>
</dbReference>
<dbReference type="Proteomes" id="UP000251241">
    <property type="component" value="Unassembled WGS sequence"/>
</dbReference>
<evidence type="ECO:0000313" key="3">
    <source>
        <dbReference type="Proteomes" id="UP000251241"/>
    </source>
</evidence>
<dbReference type="EMBL" id="UAUU01000006">
    <property type="protein sequence ID" value="SPZ85169.1"/>
    <property type="molecule type" value="Genomic_DNA"/>
</dbReference>